<dbReference type="Proteomes" id="UP000305883">
    <property type="component" value="Unassembled WGS sequence"/>
</dbReference>
<comment type="cofactor">
    <cofactor evidence="5">
        <name>heme</name>
        <dbReference type="ChEBI" id="CHEBI:30413"/>
    </cofactor>
</comment>
<dbReference type="GO" id="GO:0016705">
    <property type="term" value="F:oxidoreductase activity, acting on paired donors, with incorporation or reduction of molecular oxygen"/>
    <property type="evidence" value="ECO:0007669"/>
    <property type="project" value="InterPro"/>
</dbReference>
<keyword evidence="3 6" id="KW-0560">Oxidoreductase</keyword>
<accession>A0A4T0W3S1</accession>
<evidence type="ECO:0000256" key="7">
    <source>
        <dbReference type="SAM" id="MobiDB-lite"/>
    </source>
</evidence>
<feature type="signal peptide" evidence="8">
    <location>
        <begin position="1"/>
        <end position="34"/>
    </location>
</feature>
<dbReference type="InterPro" id="IPR001128">
    <property type="entry name" value="Cyt_P450"/>
</dbReference>
<evidence type="ECO:0000313" key="9">
    <source>
        <dbReference type="EMBL" id="TIC99882.1"/>
    </source>
</evidence>
<evidence type="ECO:0000256" key="3">
    <source>
        <dbReference type="ARBA" id="ARBA00023002"/>
    </source>
</evidence>
<dbReference type="GO" id="GO:0005506">
    <property type="term" value="F:iron ion binding"/>
    <property type="evidence" value="ECO:0007669"/>
    <property type="project" value="InterPro"/>
</dbReference>
<dbReference type="PANTHER" id="PTHR46300">
    <property type="entry name" value="P450, PUTATIVE (EUROFUNG)-RELATED-RELATED"/>
    <property type="match status" value="1"/>
</dbReference>
<protein>
    <submittedName>
        <fullName evidence="9">Multifunctional cytochrome P450 monooxygenase</fullName>
    </submittedName>
</protein>
<keyword evidence="5 6" id="KW-0349">Heme</keyword>
<dbReference type="PROSITE" id="PS00086">
    <property type="entry name" value="CYTOCHROME_P450"/>
    <property type="match status" value="1"/>
</dbReference>
<feature type="binding site" description="axial binding residue" evidence="5">
    <location>
        <position position="449"/>
    </location>
    <ligand>
        <name>heme</name>
        <dbReference type="ChEBI" id="CHEBI:30413"/>
    </ligand>
    <ligandPart>
        <name>Fe</name>
        <dbReference type="ChEBI" id="CHEBI:18248"/>
    </ligandPart>
</feature>
<dbReference type="GO" id="GO:0004497">
    <property type="term" value="F:monooxygenase activity"/>
    <property type="evidence" value="ECO:0007669"/>
    <property type="project" value="UniProtKB-KW"/>
</dbReference>
<name>A0A4T0W3S1_9PEZI</name>
<dbReference type="PANTHER" id="PTHR46300:SF5">
    <property type="entry name" value="CYTOCHROME P450"/>
    <property type="match status" value="1"/>
</dbReference>
<keyword evidence="8" id="KW-0732">Signal</keyword>
<dbReference type="SUPFAM" id="SSF48264">
    <property type="entry name" value="Cytochrome P450"/>
    <property type="match status" value="1"/>
</dbReference>
<gene>
    <name evidence="9" type="ORF">CH35J_005461</name>
</gene>
<sequence length="522" mass="58548">MADSDRSNSAWTTTLICLAIVFLLLFVKPRSSRSHPPLPPGPPGEFLLGHLRVIPKEQTAEAYAKWARVYKSDVIHVKSLGQSMIVLNSVEAAKDLLDRRGANYCDRPRFTLFEVMGWGKTLTFLPFGPRWQMHRKLLQTSFSNTNVRQWCPLQVTEARKSVRNIIYNPEKWEMSMKRFAVAVVLKVSYGIDVQDDSDPYVKIAEDAMYATGNGGIPANSIVDIFPPARHLPNWLIRDGSLKFAREWGWAIQKLHDTPFAVAQDELARGKDSPSFAHTLLERYTSNAKKGIDNEWSLDDIKGAAGAIFIAGADTTWATIVVFVLNMVLNPEIQEKAQALIDRVVGHDRLPDLSDRPSLHYVDHIVQEVYRWSPLAPLGIPHKSLENDVYNGMFIPKGSLVFFNSRAMTQDERIYQDPRSFNPDRYQPQSSGGHGEPLPLGQFGFGRRVCIGRFLADNSVWIIVATMLATLNIRKKIGADGQVIEPNIAFTNGGTCHPEHFDCSITPRSKEAEALLNQSLSLP</sequence>
<evidence type="ECO:0000256" key="8">
    <source>
        <dbReference type="SAM" id="SignalP"/>
    </source>
</evidence>
<evidence type="ECO:0000256" key="1">
    <source>
        <dbReference type="ARBA" id="ARBA00010617"/>
    </source>
</evidence>
<keyword evidence="6 9" id="KW-0503">Monooxygenase</keyword>
<evidence type="ECO:0000256" key="6">
    <source>
        <dbReference type="RuleBase" id="RU000461"/>
    </source>
</evidence>
<dbReference type="EMBL" id="MWPZ01000004">
    <property type="protein sequence ID" value="TIC99882.1"/>
    <property type="molecule type" value="Genomic_DNA"/>
</dbReference>
<reference evidence="9 10" key="1">
    <citation type="journal article" date="2019" name="Genome Biol. Evol.">
        <title>Genomic Plasticity Mediated by Transposable Elements in the Plant Pathogenic Fungus Colletotrichum higginsianum.</title>
        <authorList>
            <person name="Tsushima A."/>
            <person name="Gan P."/>
            <person name="Kumakura N."/>
            <person name="Narusaka M."/>
            <person name="Takano Y."/>
            <person name="Narusaka Y."/>
            <person name="Shirasu K."/>
        </authorList>
    </citation>
    <scope>NUCLEOTIDE SEQUENCE [LARGE SCALE GENOMIC DNA]</scope>
    <source>
        <strain evidence="9 10">MAFF305635-RFP</strain>
    </source>
</reference>
<dbReference type="PRINTS" id="PR00463">
    <property type="entry name" value="EP450I"/>
</dbReference>
<evidence type="ECO:0000313" key="10">
    <source>
        <dbReference type="Proteomes" id="UP000305883"/>
    </source>
</evidence>
<dbReference type="Gene3D" id="1.10.630.10">
    <property type="entry name" value="Cytochrome P450"/>
    <property type="match status" value="1"/>
</dbReference>
<dbReference type="Pfam" id="PF00067">
    <property type="entry name" value="p450"/>
    <property type="match status" value="1"/>
</dbReference>
<comment type="caution">
    <text evidence="9">The sequence shown here is derived from an EMBL/GenBank/DDBJ whole genome shotgun (WGS) entry which is preliminary data.</text>
</comment>
<dbReference type="InterPro" id="IPR050364">
    <property type="entry name" value="Cytochrome_P450_fung"/>
</dbReference>
<evidence type="ECO:0000256" key="2">
    <source>
        <dbReference type="ARBA" id="ARBA00022723"/>
    </source>
</evidence>
<dbReference type="GO" id="GO:0020037">
    <property type="term" value="F:heme binding"/>
    <property type="evidence" value="ECO:0007669"/>
    <property type="project" value="InterPro"/>
</dbReference>
<dbReference type="AlphaFoldDB" id="A0A4T0W3S1"/>
<dbReference type="InterPro" id="IPR036396">
    <property type="entry name" value="Cyt_P450_sf"/>
</dbReference>
<proteinExistence type="inferred from homology"/>
<dbReference type="CDD" id="cd11065">
    <property type="entry name" value="CYP64-like"/>
    <property type="match status" value="1"/>
</dbReference>
<feature type="region of interest" description="Disordered" evidence="7">
    <location>
        <begin position="413"/>
        <end position="436"/>
    </location>
</feature>
<keyword evidence="2 5" id="KW-0479">Metal-binding</keyword>
<comment type="similarity">
    <text evidence="1 6">Belongs to the cytochrome P450 family.</text>
</comment>
<organism evidence="9 10">
    <name type="scientific">Colletotrichum higginsianum</name>
    <dbReference type="NCBI Taxonomy" id="80884"/>
    <lineage>
        <taxon>Eukaryota</taxon>
        <taxon>Fungi</taxon>
        <taxon>Dikarya</taxon>
        <taxon>Ascomycota</taxon>
        <taxon>Pezizomycotina</taxon>
        <taxon>Sordariomycetes</taxon>
        <taxon>Hypocreomycetidae</taxon>
        <taxon>Glomerellales</taxon>
        <taxon>Glomerellaceae</taxon>
        <taxon>Colletotrichum</taxon>
        <taxon>Colletotrichum destructivum species complex</taxon>
    </lineage>
</organism>
<evidence type="ECO:0000256" key="4">
    <source>
        <dbReference type="ARBA" id="ARBA00023004"/>
    </source>
</evidence>
<keyword evidence="4 5" id="KW-0408">Iron</keyword>
<dbReference type="InterPro" id="IPR002401">
    <property type="entry name" value="Cyt_P450_E_grp-I"/>
</dbReference>
<dbReference type="InterPro" id="IPR017972">
    <property type="entry name" value="Cyt_P450_CS"/>
</dbReference>
<evidence type="ECO:0000256" key="5">
    <source>
        <dbReference type="PIRSR" id="PIRSR602401-1"/>
    </source>
</evidence>
<feature type="chain" id="PRO_5020411854" evidence="8">
    <location>
        <begin position="35"/>
        <end position="522"/>
    </location>
</feature>
<dbReference type="OrthoDB" id="1103324at2759"/>